<dbReference type="PANTHER" id="PTHR28062:SF1">
    <property type="entry name" value="TRANSMEMBRANE PROTEIN"/>
    <property type="match status" value="1"/>
</dbReference>
<name>A0ABP0EHB7_9ASCO</name>
<proteinExistence type="predicted"/>
<gene>
    <name evidence="1" type="ORF">CAAN4_E09648</name>
</gene>
<dbReference type="EMBL" id="OZ004257">
    <property type="protein sequence ID" value="CAK7908296.1"/>
    <property type="molecule type" value="Genomic_DNA"/>
</dbReference>
<dbReference type="Proteomes" id="UP001497600">
    <property type="component" value="Chromosome E"/>
</dbReference>
<evidence type="ECO:0000313" key="1">
    <source>
        <dbReference type="EMBL" id="CAK7908296.1"/>
    </source>
</evidence>
<keyword evidence="2" id="KW-1185">Reference proteome</keyword>
<protein>
    <submittedName>
        <fullName evidence="1">Uncharacterized protein</fullName>
    </submittedName>
</protein>
<evidence type="ECO:0000313" key="2">
    <source>
        <dbReference type="Proteomes" id="UP001497600"/>
    </source>
</evidence>
<dbReference type="InterPro" id="IPR018786">
    <property type="entry name" value="Mit_KHE1"/>
</dbReference>
<dbReference type="PANTHER" id="PTHR28062">
    <property type="entry name" value="K+-H+ EXCHANGE-LIKE PROTEIN"/>
    <property type="match status" value="1"/>
</dbReference>
<sequence length="355" mass="40322">MMNTVVRSSLVSRARTSPLSLPTTKSNFINLSQSFRPVHSIRQFHKSIHVISLPVTTRKSYIYLQHNSSLLSKAQINSIPWAIKLENKATGLATKAWTKLNESNLSVNRKIVQFVKKLLDTIPYEENCLKSFPSQSSMIREVNEETLDESLENVSSTSTSLPPAVLPHEIETHNIPHTQLKPIPLYHPSFQRPTVILNQLHDFRDEARAKHLKYALLCGVGVPLSLPFALLPVVPNVPGLYLSYRLYCNIKALLGVKHLDYLLESTGEQSNLQNTNHISFETESKLDEIYKLGNTSKELLVNSVQEEERLVITREIIEKLCSDLDLAHLKEDLYKAMRQEGHRLGKTIKITEEVE</sequence>
<organism evidence="1 2">
    <name type="scientific">[Candida] anglica</name>
    <dbReference type="NCBI Taxonomy" id="148631"/>
    <lineage>
        <taxon>Eukaryota</taxon>
        <taxon>Fungi</taxon>
        <taxon>Dikarya</taxon>
        <taxon>Ascomycota</taxon>
        <taxon>Saccharomycotina</taxon>
        <taxon>Pichiomycetes</taxon>
        <taxon>Debaryomycetaceae</taxon>
        <taxon>Kurtzmaniella</taxon>
    </lineage>
</organism>
<accession>A0ABP0EHB7</accession>
<reference evidence="1 2" key="1">
    <citation type="submission" date="2024-01" db="EMBL/GenBank/DDBJ databases">
        <authorList>
            <consortium name="Genoscope - CEA"/>
            <person name="William W."/>
        </authorList>
    </citation>
    <scope>NUCLEOTIDE SEQUENCE [LARGE SCALE GENOMIC DNA]</scope>
    <source>
        <strain evidence="1 2">29B2s-10</strain>
    </source>
</reference>
<dbReference type="Pfam" id="PF10173">
    <property type="entry name" value="Mit_KHE1"/>
    <property type="match status" value="1"/>
</dbReference>